<dbReference type="HOGENOM" id="CLU_3429964_0_0_1"/>
<gene>
    <name evidence="1" type="ORF">CGLO_17990</name>
</gene>
<dbReference type="Proteomes" id="UP000015530">
    <property type="component" value="Unassembled WGS sequence"/>
</dbReference>
<dbReference type="EMBL" id="AMYD01004312">
    <property type="protein sequence ID" value="EQB43361.1"/>
    <property type="molecule type" value="Genomic_DNA"/>
</dbReference>
<reference evidence="2" key="1">
    <citation type="journal article" date="2013" name="Mol. Plant Microbe Interact.">
        <title>Global aspects of pacC regulation of pathogenicity genes in Colletotrichum gloeosporioides as revealed by transcriptome analysis.</title>
        <authorList>
            <person name="Alkan N."/>
            <person name="Meng X."/>
            <person name="Friedlander G."/>
            <person name="Reuveni E."/>
            <person name="Sukno S."/>
            <person name="Sherman A."/>
            <person name="Thon M."/>
            <person name="Fluhr R."/>
            <person name="Prusky D."/>
        </authorList>
    </citation>
    <scope>NUCLEOTIDE SEQUENCE [LARGE SCALE GENOMIC DNA]</scope>
    <source>
        <strain evidence="2">Cg-14</strain>
    </source>
</reference>
<organism evidence="1 2">
    <name type="scientific">Colletotrichum gloeosporioides (strain Cg-14)</name>
    <name type="common">Anthracnose fungus</name>
    <name type="synonym">Glomerella cingulata</name>
    <dbReference type="NCBI Taxonomy" id="1237896"/>
    <lineage>
        <taxon>Eukaryota</taxon>
        <taxon>Fungi</taxon>
        <taxon>Dikarya</taxon>
        <taxon>Ascomycota</taxon>
        <taxon>Pezizomycotina</taxon>
        <taxon>Sordariomycetes</taxon>
        <taxon>Hypocreomycetidae</taxon>
        <taxon>Glomerellales</taxon>
        <taxon>Glomerellaceae</taxon>
        <taxon>Colletotrichum</taxon>
        <taxon>Colletotrichum gloeosporioides species complex</taxon>
    </lineage>
</organism>
<proteinExistence type="predicted"/>
<evidence type="ECO:0000313" key="1">
    <source>
        <dbReference type="EMBL" id="EQB43361.1"/>
    </source>
</evidence>
<evidence type="ECO:0000313" key="2">
    <source>
        <dbReference type="Proteomes" id="UP000015530"/>
    </source>
</evidence>
<accession>T0KVK1</accession>
<name>T0KVK1_COLGC</name>
<protein>
    <submittedName>
        <fullName evidence="1">Uncharacterized protein</fullName>
    </submittedName>
</protein>
<comment type="caution">
    <text evidence="1">The sequence shown here is derived from an EMBL/GenBank/DDBJ whole genome shotgun (WGS) entry which is preliminary data.</text>
</comment>
<dbReference type="AlphaFoldDB" id="T0KVK1"/>
<sequence length="19" mass="2362">MDRHLGLRTKCNARWIYNN</sequence>